<gene>
    <name evidence="1" type="ORF">GGQ67_000279</name>
</gene>
<dbReference type="Proteomes" id="UP000582090">
    <property type="component" value="Unassembled WGS sequence"/>
</dbReference>
<sequence>MTVLYRFFYSSINGRIFAAAPYDGIQNAVRRLDVGVSRCRSRCRAEAQPASSLPRALDTALDTVRGLLASPAAILMALAGLRHNLFPDADPPHDVEPPTLREAAE</sequence>
<evidence type="ECO:0000313" key="2">
    <source>
        <dbReference type="Proteomes" id="UP000582090"/>
    </source>
</evidence>
<reference evidence="1 2" key="1">
    <citation type="submission" date="2020-08" db="EMBL/GenBank/DDBJ databases">
        <title>Genomic Encyclopedia of Type Strains, Phase IV (KMG-IV): sequencing the most valuable type-strain genomes for metagenomic binning, comparative biology and taxonomic classification.</title>
        <authorList>
            <person name="Goeker M."/>
        </authorList>
    </citation>
    <scope>NUCLEOTIDE SEQUENCE [LARGE SCALE GENOMIC DNA]</scope>
    <source>
        <strain evidence="1 2">DSM 26575</strain>
    </source>
</reference>
<dbReference type="EMBL" id="JACIDW010000001">
    <property type="protein sequence ID" value="MBB3962661.1"/>
    <property type="molecule type" value="Genomic_DNA"/>
</dbReference>
<protein>
    <submittedName>
        <fullName evidence="1">Uncharacterized protein</fullName>
    </submittedName>
</protein>
<evidence type="ECO:0000313" key="1">
    <source>
        <dbReference type="EMBL" id="MBB3962661.1"/>
    </source>
</evidence>
<dbReference type="AlphaFoldDB" id="A0A7W6CUJ6"/>
<keyword evidence="2" id="KW-1185">Reference proteome</keyword>
<accession>A0A7W6CUJ6</accession>
<name>A0A7W6CUJ6_9HYPH</name>
<organism evidence="1 2">
    <name type="scientific">Rhizobium metallidurans</name>
    <dbReference type="NCBI Taxonomy" id="1265931"/>
    <lineage>
        <taxon>Bacteria</taxon>
        <taxon>Pseudomonadati</taxon>
        <taxon>Pseudomonadota</taxon>
        <taxon>Alphaproteobacteria</taxon>
        <taxon>Hyphomicrobiales</taxon>
        <taxon>Rhizobiaceae</taxon>
        <taxon>Rhizobium/Agrobacterium group</taxon>
        <taxon>Rhizobium</taxon>
    </lineage>
</organism>
<proteinExistence type="predicted"/>
<comment type="caution">
    <text evidence="1">The sequence shown here is derived from an EMBL/GenBank/DDBJ whole genome shotgun (WGS) entry which is preliminary data.</text>
</comment>
<dbReference type="RefSeq" id="WP_183898384.1">
    <property type="nucleotide sequence ID" value="NZ_JACIDW010000001.1"/>
</dbReference>